<feature type="compositionally biased region" description="Acidic residues" evidence="1">
    <location>
        <begin position="123"/>
        <end position="136"/>
    </location>
</feature>
<evidence type="ECO:0000256" key="1">
    <source>
        <dbReference type="SAM" id="MobiDB-lite"/>
    </source>
</evidence>
<dbReference type="RefSeq" id="XP_007411683.1">
    <property type="nucleotide sequence ID" value="XM_007411621.1"/>
</dbReference>
<keyword evidence="3" id="KW-1185">Reference proteome</keyword>
<organism evidence="3">
    <name type="scientific">Melampsora larici-populina (strain 98AG31 / pathotype 3-4-7)</name>
    <name type="common">Poplar leaf rust fungus</name>
    <dbReference type="NCBI Taxonomy" id="747676"/>
    <lineage>
        <taxon>Eukaryota</taxon>
        <taxon>Fungi</taxon>
        <taxon>Dikarya</taxon>
        <taxon>Basidiomycota</taxon>
        <taxon>Pucciniomycotina</taxon>
        <taxon>Pucciniomycetes</taxon>
        <taxon>Pucciniales</taxon>
        <taxon>Melampsoraceae</taxon>
        <taxon>Melampsora</taxon>
    </lineage>
</organism>
<proteinExistence type="predicted"/>
<evidence type="ECO:0000313" key="2">
    <source>
        <dbReference type="EMBL" id="EGG04930.1"/>
    </source>
</evidence>
<feature type="region of interest" description="Disordered" evidence="1">
    <location>
        <begin position="95"/>
        <end position="136"/>
    </location>
</feature>
<dbReference type="InParanoid" id="F4RRF8"/>
<sequence length="136" mass="15138">MHEESKETIDDITKENPASLQKYTWDTSTDYARCFLHKVTSTVKGGLEELGRPAPSRARESEGLLGVFPFSGTLPVIAEDDEDALENTTIVIDDDNDNNVNILPVPEEANTDHDSADEKDLEVAPDYDEENENQLD</sequence>
<dbReference type="Proteomes" id="UP000001072">
    <property type="component" value="Unassembled WGS sequence"/>
</dbReference>
<dbReference type="AlphaFoldDB" id="F4RRF8"/>
<dbReference type="EMBL" id="GL883115">
    <property type="protein sequence ID" value="EGG04930.1"/>
    <property type="molecule type" value="Genomic_DNA"/>
</dbReference>
<accession>F4RRF8</accession>
<dbReference type="HOGENOM" id="CLU_1875884_0_0_1"/>
<evidence type="ECO:0000313" key="3">
    <source>
        <dbReference type="Proteomes" id="UP000001072"/>
    </source>
</evidence>
<reference evidence="3" key="1">
    <citation type="journal article" date="2011" name="Proc. Natl. Acad. Sci. U.S.A.">
        <title>Obligate biotrophy features unraveled by the genomic analysis of rust fungi.</title>
        <authorList>
            <person name="Duplessis S."/>
            <person name="Cuomo C.A."/>
            <person name="Lin Y.-C."/>
            <person name="Aerts A."/>
            <person name="Tisserant E."/>
            <person name="Veneault-Fourrey C."/>
            <person name="Joly D.L."/>
            <person name="Hacquard S."/>
            <person name="Amselem J."/>
            <person name="Cantarel B.L."/>
            <person name="Chiu R."/>
            <person name="Coutinho P.M."/>
            <person name="Feau N."/>
            <person name="Field M."/>
            <person name="Frey P."/>
            <person name="Gelhaye E."/>
            <person name="Goldberg J."/>
            <person name="Grabherr M.G."/>
            <person name="Kodira C.D."/>
            <person name="Kohler A."/>
            <person name="Kuees U."/>
            <person name="Lindquist E.A."/>
            <person name="Lucas S.M."/>
            <person name="Mago R."/>
            <person name="Mauceli E."/>
            <person name="Morin E."/>
            <person name="Murat C."/>
            <person name="Pangilinan J.L."/>
            <person name="Park R."/>
            <person name="Pearson M."/>
            <person name="Quesneville H."/>
            <person name="Rouhier N."/>
            <person name="Sakthikumar S."/>
            <person name="Salamov A.A."/>
            <person name="Schmutz J."/>
            <person name="Selles B."/>
            <person name="Shapiro H."/>
            <person name="Tanguay P."/>
            <person name="Tuskan G.A."/>
            <person name="Henrissat B."/>
            <person name="Van de Peer Y."/>
            <person name="Rouze P."/>
            <person name="Ellis J.G."/>
            <person name="Dodds P.N."/>
            <person name="Schein J.E."/>
            <person name="Zhong S."/>
            <person name="Hamelin R.C."/>
            <person name="Grigoriev I.V."/>
            <person name="Szabo L.J."/>
            <person name="Martin F."/>
        </authorList>
    </citation>
    <scope>NUCLEOTIDE SEQUENCE [LARGE SCALE GENOMIC DNA]</scope>
    <source>
        <strain evidence="3">98AG31 / pathotype 3-4-7</strain>
    </source>
</reference>
<dbReference type="OrthoDB" id="10439694at2759"/>
<dbReference type="GeneID" id="18923314"/>
<name>F4RRF8_MELLP</name>
<dbReference type="KEGG" id="mlr:MELLADRAFT_107935"/>
<dbReference type="VEuPathDB" id="FungiDB:MELLADRAFT_107935"/>
<protein>
    <submittedName>
        <fullName evidence="2">Uncharacterized protein</fullName>
    </submittedName>
</protein>
<gene>
    <name evidence="2" type="ORF">MELLADRAFT_107935</name>
</gene>
<feature type="compositionally biased region" description="Basic and acidic residues" evidence="1">
    <location>
        <begin position="110"/>
        <end position="122"/>
    </location>
</feature>